<dbReference type="STRING" id="223786.SAMN05216234_11118"/>
<evidence type="ECO:0008006" key="3">
    <source>
        <dbReference type="Google" id="ProtNLM"/>
    </source>
</evidence>
<dbReference type="InterPro" id="IPR005358">
    <property type="entry name" value="Puta_zinc/iron-chelating_dom"/>
</dbReference>
<reference evidence="1 2" key="1">
    <citation type="submission" date="2016-10" db="EMBL/GenBank/DDBJ databases">
        <authorList>
            <person name="de Groot N.N."/>
        </authorList>
    </citation>
    <scope>NUCLEOTIDE SEQUENCE [LARGE SCALE GENOMIC DNA]</scope>
    <source>
        <strain evidence="1 2">EP1-55-1</strain>
    </source>
</reference>
<dbReference type="OrthoDB" id="9810361at2"/>
<proteinExistence type="predicted"/>
<gene>
    <name evidence="1" type="ORF">SAMN05216234_11118</name>
</gene>
<dbReference type="AlphaFoldDB" id="A0A1I5NLP0"/>
<sequence length="187" mass="21842">MHNYISIKDIDKELYFDNCSGCEISCCSGINFKLMPLILDDFIEVFNNFNIYFAKLGNEFVPVIQLAEENSACKYFKNNICTIYNKRPPGCRLYPISPYFDDILVDLSCKAVGNQGMFLASKNEISSNFYHKRLENFNKKREATINFTESIKDELILEKVLSNIELYIYKKNIDNFYIKLHKKSLQT</sequence>
<evidence type="ECO:0000313" key="1">
    <source>
        <dbReference type="EMBL" id="SFP22637.1"/>
    </source>
</evidence>
<dbReference type="RefSeq" id="WP_092911840.1">
    <property type="nucleotide sequence ID" value="NZ_CP136592.1"/>
</dbReference>
<keyword evidence="2" id="KW-1185">Reference proteome</keyword>
<protein>
    <recommendedName>
        <fullName evidence="3">Zinc-or iron-chelating domain-containing protein</fullName>
    </recommendedName>
</protein>
<name>A0A1I5NLP0_9BACT</name>
<evidence type="ECO:0000313" key="2">
    <source>
        <dbReference type="Proteomes" id="UP000199227"/>
    </source>
</evidence>
<organism evidence="1 2">
    <name type="scientific">Hydrogenimonas thermophila</name>
    <dbReference type="NCBI Taxonomy" id="223786"/>
    <lineage>
        <taxon>Bacteria</taxon>
        <taxon>Pseudomonadati</taxon>
        <taxon>Campylobacterota</taxon>
        <taxon>Epsilonproteobacteria</taxon>
        <taxon>Campylobacterales</taxon>
        <taxon>Hydrogenimonadaceae</taxon>
        <taxon>Hydrogenimonas</taxon>
    </lineage>
</organism>
<accession>A0A1I5NLP0</accession>
<dbReference type="Pfam" id="PF03692">
    <property type="entry name" value="CxxCxxCC"/>
    <property type="match status" value="1"/>
</dbReference>
<dbReference type="EMBL" id="FOXB01000011">
    <property type="protein sequence ID" value="SFP22637.1"/>
    <property type="molecule type" value="Genomic_DNA"/>
</dbReference>
<dbReference type="Proteomes" id="UP000199227">
    <property type="component" value="Unassembled WGS sequence"/>
</dbReference>